<gene>
    <name evidence="1" type="ORF">GDO81_008805</name>
</gene>
<dbReference type="Proteomes" id="UP000824782">
    <property type="component" value="Unassembled WGS sequence"/>
</dbReference>
<evidence type="ECO:0000313" key="1">
    <source>
        <dbReference type="EMBL" id="KAG8584375.1"/>
    </source>
</evidence>
<name>A0AAV7CH44_ENGPU</name>
<sequence length="93" mass="10559">MPPHRTLAPPIFFPLGGRGGGRALHLQDISNVERVKERRIKDSLLYRRYTHTRAQTKCYRDLVHELDASSHVVNHQINQTSGVMVALVFGDVL</sequence>
<organism evidence="1 2">
    <name type="scientific">Engystomops pustulosus</name>
    <name type="common">Tungara frog</name>
    <name type="synonym">Physalaemus pustulosus</name>
    <dbReference type="NCBI Taxonomy" id="76066"/>
    <lineage>
        <taxon>Eukaryota</taxon>
        <taxon>Metazoa</taxon>
        <taxon>Chordata</taxon>
        <taxon>Craniata</taxon>
        <taxon>Vertebrata</taxon>
        <taxon>Euteleostomi</taxon>
        <taxon>Amphibia</taxon>
        <taxon>Batrachia</taxon>
        <taxon>Anura</taxon>
        <taxon>Neobatrachia</taxon>
        <taxon>Hyloidea</taxon>
        <taxon>Leptodactylidae</taxon>
        <taxon>Leiuperinae</taxon>
        <taxon>Engystomops</taxon>
    </lineage>
</organism>
<dbReference type="EMBL" id="WNYA01000003">
    <property type="protein sequence ID" value="KAG8584375.1"/>
    <property type="molecule type" value="Genomic_DNA"/>
</dbReference>
<comment type="caution">
    <text evidence="1">The sequence shown here is derived from an EMBL/GenBank/DDBJ whole genome shotgun (WGS) entry which is preliminary data.</text>
</comment>
<evidence type="ECO:0000313" key="2">
    <source>
        <dbReference type="Proteomes" id="UP000824782"/>
    </source>
</evidence>
<proteinExistence type="predicted"/>
<dbReference type="AlphaFoldDB" id="A0AAV7CH44"/>
<reference evidence="1" key="1">
    <citation type="thesis" date="2020" institute="ProQuest LLC" country="789 East Eisenhower Parkway, Ann Arbor, MI, USA">
        <title>Comparative Genomics and Chromosome Evolution.</title>
        <authorList>
            <person name="Mudd A.B."/>
        </authorList>
    </citation>
    <scope>NUCLEOTIDE SEQUENCE</scope>
    <source>
        <strain evidence="1">237g6f4</strain>
        <tissue evidence="1">Blood</tissue>
    </source>
</reference>
<keyword evidence="2" id="KW-1185">Reference proteome</keyword>
<protein>
    <submittedName>
        <fullName evidence="1">Uncharacterized protein</fullName>
    </submittedName>
</protein>
<accession>A0AAV7CH44</accession>